<gene>
    <name evidence="1" type="ORF">UFOPK2254_00343</name>
    <name evidence="2" type="ORF">UFOPK3241_00897</name>
</gene>
<name>A0A6J7BDX3_9ZZZZ</name>
<protein>
    <submittedName>
        <fullName evidence="2">Unannotated protein</fullName>
    </submittedName>
</protein>
<dbReference type="AlphaFoldDB" id="A0A6J7BDX3"/>
<organism evidence="2">
    <name type="scientific">freshwater metagenome</name>
    <dbReference type="NCBI Taxonomy" id="449393"/>
    <lineage>
        <taxon>unclassified sequences</taxon>
        <taxon>metagenomes</taxon>
        <taxon>ecological metagenomes</taxon>
    </lineage>
</organism>
<proteinExistence type="predicted"/>
<dbReference type="SUPFAM" id="SSF75169">
    <property type="entry name" value="DsrEFH-like"/>
    <property type="match status" value="1"/>
</dbReference>
<dbReference type="InterPro" id="IPR027396">
    <property type="entry name" value="DsrEFH-like"/>
</dbReference>
<accession>A0A6J7BDX3</accession>
<dbReference type="Gene3D" id="3.40.1260.10">
    <property type="entry name" value="DsrEFH-like"/>
    <property type="match status" value="1"/>
</dbReference>
<dbReference type="EMBL" id="CAEZWO010000021">
    <property type="protein sequence ID" value="CAB4654214.1"/>
    <property type="molecule type" value="Genomic_DNA"/>
</dbReference>
<evidence type="ECO:0000313" key="1">
    <source>
        <dbReference type="EMBL" id="CAB4654214.1"/>
    </source>
</evidence>
<reference evidence="2" key="1">
    <citation type="submission" date="2020-05" db="EMBL/GenBank/DDBJ databases">
        <authorList>
            <person name="Chiriac C."/>
            <person name="Salcher M."/>
            <person name="Ghai R."/>
            <person name="Kavagutti S V."/>
        </authorList>
    </citation>
    <scope>NUCLEOTIDE SEQUENCE</scope>
</reference>
<dbReference type="Pfam" id="PF02635">
    <property type="entry name" value="DsrE"/>
    <property type="match status" value="1"/>
</dbReference>
<dbReference type="InterPro" id="IPR003787">
    <property type="entry name" value="Sulphur_relay_DsrE/F-like"/>
</dbReference>
<evidence type="ECO:0000313" key="2">
    <source>
        <dbReference type="EMBL" id="CAB4843667.1"/>
    </source>
</evidence>
<dbReference type="EMBL" id="CAFAZX010000049">
    <property type="protein sequence ID" value="CAB4843667.1"/>
    <property type="molecule type" value="Genomic_DNA"/>
</dbReference>
<sequence>MARASRLIIKLTAGAQDAERVAQAFSVATTALASGISVSFWLTGDASWFAIPGKASEFSLPHSAPLDQMLATLIAEATVTLCTQCAVRRNINDGDQISGIRIAGAATFVEEIMGDATRALVY</sequence>